<organism evidence="6 7">
    <name type="scientific">Coniochaeta hoffmannii</name>
    <dbReference type="NCBI Taxonomy" id="91930"/>
    <lineage>
        <taxon>Eukaryota</taxon>
        <taxon>Fungi</taxon>
        <taxon>Dikarya</taxon>
        <taxon>Ascomycota</taxon>
        <taxon>Pezizomycotina</taxon>
        <taxon>Sordariomycetes</taxon>
        <taxon>Sordariomycetidae</taxon>
        <taxon>Coniochaetales</taxon>
        <taxon>Coniochaetaceae</taxon>
        <taxon>Coniochaeta</taxon>
    </lineage>
</organism>
<name>A0AA38VXE6_9PEZI</name>
<evidence type="ECO:0000259" key="4">
    <source>
        <dbReference type="PROSITE" id="PS50056"/>
    </source>
</evidence>
<dbReference type="EC" id="3.1.3.67" evidence="1"/>
<dbReference type="GO" id="GO:0005634">
    <property type="term" value="C:nucleus"/>
    <property type="evidence" value="ECO:0007669"/>
    <property type="project" value="TreeGrafter"/>
</dbReference>
<dbReference type="GO" id="GO:0046856">
    <property type="term" value="P:phosphatidylinositol dephosphorylation"/>
    <property type="evidence" value="ECO:0007669"/>
    <property type="project" value="TreeGrafter"/>
</dbReference>
<keyword evidence="2" id="KW-0378">Hydrolase</keyword>
<dbReference type="PANTHER" id="PTHR12305">
    <property type="entry name" value="PHOSPHATASE WITH HOMOLOGY TO TENSIN"/>
    <property type="match status" value="1"/>
</dbReference>
<dbReference type="GO" id="GO:0042995">
    <property type="term" value="C:cell projection"/>
    <property type="evidence" value="ECO:0007669"/>
    <property type="project" value="TreeGrafter"/>
</dbReference>
<dbReference type="InterPro" id="IPR029023">
    <property type="entry name" value="Tensin_phosphatase"/>
</dbReference>
<accession>A0AA38VXE6</accession>
<evidence type="ECO:0000259" key="5">
    <source>
        <dbReference type="PROSITE" id="PS51181"/>
    </source>
</evidence>
<dbReference type="InterPro" id="IPR000340">
    <property type="entry name" value="Dual-sp_phosphatase_cat-dom"/>
</dbReference>
<dbReference type="GO" id="GO:0005886">
    <property type="term" value="C:plasma membrane"/>
    <property type="evidence" value="ECO:0007669"/>
    <property type="project" value="TreeGrafter"/>
</dbReference>
<dbReference type="GO" id="GO:0016314">
    <property type="term" value="F:phosphatidylinositol-3,4,5-trisphosphate 3-phosphatase activity"/>
    <property type="evidence" value="ECO:0007669"/>
    <property type="project" value="UniProtKB-EC"/>
</dbReference>
<feature type="compositionally biased region" description="Basic and acidic residues" evidence="3">
    <location>
        <begin position="479"/>
        <end position="493"/>
    </location>
</feature>
<dbReference type="PANTHER" id="PTHR12305:SF81">
    <property type="entry name" value="PHOSPHATIDYLINOSITOL 3,4,5-TRISPHOSPHATE 3-PHOSPHATASE AND DUAL-SPECIFICITY PROTEIN PHOSPHATASE PTEN"/>
    <property type="match status" value="1"/>
</dbReference>
<dbReference type="Gene3D" id="3.90.190.10">
    <property type="entry name" value="Protein tyrosine phosphatase superfamily"/>
    <property type="match status" value="1"/>
</dbReference>
<feature type="region of interest" description="Disordered" evidence="3">
    <location>
        <begin position="255"/>
        <end position="390"/>
    </location>
</feature>
<evidence type="ECO:0000256" key="2">
    <source>
        <dbReference type="ARBA" id="ARBA00022801"/>
    </source>
</evidence>
<dbReference type="CDD" id="cd14497">
    <property type="entry name" value="PTP_PTEN-like"/>
    <property type="match status" value="1"/>
</dbReference>
<dbReference type="PROSITE" id="PS51181">
    <property type="entry name" value="PPASE_TENSIN"/>
    <property type="match status" value="1"/>
</dbReference>
<dbReference type="InterPro" id="IPR029021">
    <property type="entry name" value="Prot-tyrosine_phosphatase-like"/>
</dbReference>
<dbReference type="AlphaFoldDB" id="A0AA38VXE6"/>
<dbReference type="GO" id="GO:0051896">
    <property type="term" value="P:regulation of phosphatidylinositol 3-kinase/protein kinase B signal transduction"/>
    <property type="evidence" value="ECO:0007669"/>
    <property type="project" value="TreeGrafter"/>
</dbReference>
<feature type="region of interest" description="Disordered" evidence="3">
    <location>
        <begin position="479"/>
        <end position="607"/>
    </location>
</feature>
<dbReference type="InterPro" id="IPR003595">
    <property type="entry name" value="Tyr_Pase_cat"/>
</dbReference>
<evidence type="ECO:0000313" key="6">
    <source>
        <dbReference type="EMBL" id="KAJ9151518.1"/>
    </source>
</evidence>
<gene>
    <name evidence="6" type="ORF">NKR19_g4875</name>
</gene>
<dbReference type="SUPFAM" id="SSF52799">
    <property type="entry name" value="(Phosphotyrosine protein) phosphatases II"/>
    <property type="match status" value="1"/>
</dbReference>
<feature type="compositionally biased region" description="Acidic residues" evidence="3">
    <location>
        <begin position="557"/>
        <end position="569"/>
    </location>
</feature>
<dbReference type="InterPro" id="IPR000387">
    <property type="entry name" value="Tyr_Pase_dom"/>
</dbReference>
<sequence>SGPSQTYPQRAYRNPLDRLVSFLDGRHGDGWAIWEFRAEGTGYPDEAVYHRIRHYPWPDHHPPPFALVPMIMASMRNWLSEEEEEEDKEEGRGEVEVEDGEGGKKKQTKKGKKGKRVIVVHCKAGKGRSGSMACSFLISECGWSVGDALDRFTERRMRPGFGKGVSIPSQLRWIGYVDRWTRGQKKYVDRAVEVVEVHVWGLRGGVKVSVEGFVDEGKKIRVFHTFTREERIVVEGEPPGGGGVVDLVADMYGSRDEVAGDDGGEESPGEGGKAGVQRSKSKVLRHSRTSKLMERISRSSSKSSLSSGSAGPGEKKPPPQKSKTIAMAADSTARTSTDPPAVQSSSSSSSLINPKVKSQTELSNADASSPTLADSSEPGGQAVIFKPKKPIRIPNSDINISVERRNRPPASMGMMTMVTAVAHVWFNTYFEGNGPEQEGRPDDSGVFEIPWEKMDGIKGSSRKGTRACDRIAVVWRAAKAEGEGEKKAGKELPDLGPAIVIDEPGIDSPVPQMRPADWKGEGEGDPDAGKGLGLRAEDPDSADVSKASSIKSAGSDAEVEVGEADDDEDSFKGVKISGPTGEEELDVDNNGRSNASKEGDAGVTRGKADVVAQKGFVIE</sequence>
<feature type="non-terminal residue" evidence="6">
    <location>
        <position position="1"/>
    </location>
</feature>
<feature type="compositionally biased region" description="Polar residues" evidence="3">
    <location>
        <begin position="356"/>
        <end position="374"/>
    </location>
</feature>
<dbReference type="SMART" id="SM00404">
    <property type="entry name" value="PTPc_motif"/>
    <property type="match status" value="1"/>
</dbReference>
<dbReference type="GO" id="GO:0043491">
    <property type="term" value="P:phosphatidylinositol 3-kinase/protein kinase B signal transduction"/>
    <property type="evidence" value="ECO:0007669"/>
    <property type="project" value="TreeGrafter"/>
</dbReference>
<reference evidence="6" key="1">
    <citation type="submission" date="2022-07" db="EMBL/GenBank/DDBJ databases">
        <title>Fungi with potential for degradation of polypropylene.</title>
        <authorList>
            <person name="Gostincar C."/>
        </authorList>
    </citation>
    <scope>NUCLEOTIDE SEQUENCE</scope>
    <source>
        <strain evidence="6">EXF-13287</strain>
    </source>
</reference>
<feature type="domain" description="Phosphatase tensin-type" evidence="5">
    <location>
        <begin position="1"/>
        <end position="184"/>
    </location>
</feature>
<feature type="compositionally biased region" description="Low complexity" evidence="3">
    <location>
        <begin position="298"/>
        <end position="309"/>
    </location>
</feature>
<dbReference type="GO" id="GO:0004725">
    <property type="term" value="F:protein tyrosine phosphatase activity"/>
    <property type="evidence" value="ECO:0007669"/>
    <property type="project" value="TreeGrafter"/>
</dbReference>
<protein>
    <recommendedName>
        <fullName evidence="1">phosphatidylinositol-3,4,5-trisphosphate 3-phosphatase</fullName>
        <ecNumber evidence="1">3.1.3.67</ecNumber>
    </recommendedName>
</protein>
<dbReference type="GO" id="GO:0005829">
    <property type="term" value="C:cytosol"/>
    <property type="evidence" value="ECO:0007669"/>
    <property type="project" value="TreeGrafter"/>
</dbReference>
<dbReference type="EMBL" id="JANBVN010000064">
    <property type="protein sequence ID" value="KAJ9151518.1"/>
    <property type="molecule type" value="Genomic_DNA"/>
</dbReference>
<feature type="domain" description="Tyrosine specific protein phosphatases" evidence="4">
    <location>
        <begin position="109"/>
        <end position="156"/>
    </location>
</feature>
<dbReference type="InterPro" id="IPR051281">
    <property type="entry name" value="Dual-spec_lipid-protein_phosph"/>
</dbReference>
<dbReference type="PROSITE" id="PS00383">
    <property type="entry name" value="TYR_PHOSPHATASE_1"/>
    <property type="match status" value="1"/>
</dbReference>
<dbReference type="Pfam" id="PF00782">
    <property type="entry name" value="DSPc"/>
    <property type="match status" value="1"/>
</dbReference>
<feature type="compositionally biased region" description="Acidic residues" evidence="3">
    <location>
        <begin position="259"/>
        <end position="268"/>
    </location>
</feature>
<evidence type="ECO:0000256" key="3">
    <source>
        <dbReference type="SAM" id="MobiDB-lite"/>
    </source>
</evidence>
<keyword evidence="7" id="KW-1185">Reference proteome</keyword>
<proteinExistence type="predicted"/>
<comment type="caution">
    <text evidence="6">The sequence shown here is derived from an EMBL/GenBank/DDBJ whole genome shotgun (WGS) entry which is preliminary data.</text>
</comment>
<dbReference type="InterPro" id="IPR016130">
    <property type="entry name" value="Tyr_Pase_AS"/>
</dbReference>
<evidence type="ECO:0000256" key="1">
    <source>
        <dbReference type="ARBA" id="ARBA00013015"/>
    </source>
</evidence>
<feature type="compositionally biased region" description="Basic residues" evidence="3">
    <location>
        <begin position="279"/>
        <end position="289"/>
    </location>
</feature>
<feature type="region of interest" description="Disordered" evidence="3">
    <location>
        <begin position="79"/>
        <end position="111"/>
    </location>
</feature>
<evidence type="ECO:0000313" key="7">
    <source>
        <dbReference type="Proteomes" id="UP001174691"/>
    </source>
</evidence>
<dbReference type="PROSITE" id="PS50056">
    <property type="entry name" value="TYR_PHOSPHATASE_2"/>
    <property type="match status" value="1"/>
</dbReference>
<dbReference type="Proteomes" id="UP001174691">
    <property type="component" value="Unassembled WGS sequence"/>
</dbReference>